<proteinExistence type="predicted"/>
<evidence type="ECO:0000256" key="1">
    <source>
        <dbReference type="SAM" id="MobiDB-lite"/>
    </source>
</evidence>
<dbReference type="EMBL" id="QCYY01002114">
    <property type="protein sequence ID" value="ROT72737.1"/>
    <property type="molecule type" value="Genomic_DNA"/>
</dbReference>
<keyword evidence="2" id="KW-0812">Transmembrane</keyword>
<gene>
    <name evidence="3" type="ORF">C7M84_008852</name>
</gene>
<comment type="caution">
    <text evidence="3">The sequence shown here is derived from an EMBL/GenBank/DDBJ whole genome shotgun (WGS) entry which is preliminary data.</text>
</comment>
<organism evidence="3 4">
    <name type="scientific">Penaeus vannamei</name>
    <name type="common">Whiteleg shrimp</name>
    <name type="synonym">Litopenaeus vannamei</name>
    <dbReference type="NCBI Taxonomy" id="6689"/>
    <lineage>
        <taxon>Eukaryota</taxon>
        <taxon>Metazoa</taxon>
        <taxon>Ecdysozoa</taxon>
        <taxon>Arthropoda</taxon>
        <taxon>Crustacea</taxon>
        <taxon>Multicrustacea</taxon>
        <taxon>Malacostraca</taxon>
        <taxon>Eumalacostraca</taxon>
        <taxon>Eucarida</taxon>
        <taxon>Decapoda</taxon>
        <taxon>Dendrobranchiata</taxon>
        <taxon>Penaeoidea</taxon>
        <taxon>Penaeidae</taxon>
        <taxon>Penaeus</taxon>
    </lineage>
</organism>
<accession>A0A423T8E7</accession>
<dbReference type="Proteomes" id="UP000283509">
    <property type="component" value="Unassembled WGS sequence"/>
</dbReference>
<sequence length="186" mass="20462">MAEAPSPTCHSLLLPPSRPVLHRAQDPGDEEPRPAPPSCRRARGGPVHLPLLRVCRRGVPGSRLCLMLARPSVIAIGNSFVRARFPGDHFHRLIGIYGTIVSVLTILQYPHFLWAQQDYNGAQGFIIAMLIVSSAQPLHLLSDTYLRKVVHMEQTTLSDETTVPLSEVCEKKPEVVRSSADPPQPA</sequence>
<evidence type="ECO:0000313" key="3">
    <source>
        <dbReference type="EMBL" id="ROT72737.1"/>
    </source>
</evidence>
<reference evidence="3 4" key="2">
    <citation type="submission" date="2019-01" db="EMBL/GenBank/DDBJ databases">
        <title>The decoding of complex shrimp genome reveals the adaptation for benthos swimmer, frequently molting mechanism and breeding impact on genome.</title>
        <authorList>
            <person name="Sun Y."/>
            <person name="Gao Y."/>
            <person name="Yu Y."/>
        </authorList>
    </citation>
    <scope>NUCLEOTIDE SEQUENCE [LARGE SCALE GENOMIC DNA]</scope>
    <source>
        <tissue evidence="3">Muscle</tissue>
    </source>
</reference>
<protein>
    <submittedName>
        <fullName evidence="3">Solute carrier family 43 member 3</fullName>
    </submittedName>
</protein>
<feature type="region of interest" description="Disordered" evidence="1">
    <location>
        <begin position="1"/>
        <end position="42"/>
    </location>
</feature>
<evidence type="ECO:0000313" key="4">
    <source>
        <dbReference type="Proteomes" id="UP000283509"/>
    </source>
</evidence>
<keyword evidence="2" id="KW-0472">Membrane</keyword>
<feature type="compositionally biased region" description="Basic and acidic residues" evidence="1">
    <location>
        <begin position="23"/>
        <end position="33"/>
    </location>
</feature>
<dbReference type="OrthoDB" id="6351561at2759"/>
<name>A0A423T8E7_PENVA</name>
<evidence type="ECO:0000256" key="2">
    <source>
        <dbReference type="SAM" id="Phobius"/>
    </source>
</evidence>
<reference evidence="3 4" key="1">
    <citation type="submission" date="2018-04" db="EMBL/GenBank/DDBJ databases">
        <authorList>
            <person name="Zhang X."/>
            <person name="Yuan J."/>
            <person name="Li F."/>
            <person name="Xiang J."/>
        </authorList>
    </citation>
    <scope>NUCLEOTIDE SEQUENCE [LARGE SCALE GENOMIC DNA]</scope>
    <source>
        <tissue evidence="3">Muscle</tissue>
    </source>
</reference>
<feature type="transmembrane region" description="Helical" evidence="2">
    <location>
        <begin position="121"/>
        <end position="141"/>
    </location>
</feature>
<keyword evidence="2" id="KW-1133">Transmembrane helix</keyword>
<keyword evidence="4" id="KW-1185">Reference proteome</keyword>
<dbReference type="AlphaFoldDB" id="A0A423T8E7"/>
<feature type="transmembrane region" description="Helical" evidence="2">
    <location>
        <begin position="90"/>
        <end position="109"/>
    </location>
</feature>